<dbReference type="NCBIfam" id="TIGR00749">
    <property type="entry name" value="glk"/>
    <property type="match status" value="1"/>
</dbReference>
<evidence type="ECO:0000256" key="2">
    <source>
        <dbReference type="ARBA" id="ARBA00022777"/>
    </source>
</evidence>
<dbReference type="PANTHER" id="PTHR47363">
    <property type="entry name" value="GLUCOKINASE"/>
    <property type="match status" value="1"/>
</dbReference>
<dbReference type="EMBL" id="FNKY01000001">
    <property type="protein sequence ID" value="SDQ59884.1"/>
    <property type="molecule type" value="Genomic_DNA"/>
</dbReference>
<comment type="catalytic activity">
    <reaction evidence="3">
        <text>D-glucose + ATP = D-glucose 6-phosphate + ADP + H(+)</text>
        <dbReference type="Rhea" id="RHEA:17825"/>
        <dbReference type="ChEBI" id="CHEBI:4167"/>
        <dbReference type="ChEBI" id="CHEBI:15378"/>
        <dbReference type="ChEBI" id="CHEBI:30616"/>
        <dbReference type="ChEBI" id="CHEBI:61548"/>
        <dbReference type="ChEBI" id="CHEBI:456216"/>
        <dbReference type="EC" id="2.7.1.2"/>
    </reaction>
</comment>
<reference evidence="5 6" key="1">
    <citation type="submission" date="2016-10" db="EMBL/GenBank/DDBJ databases">
        <authorList>
            <person name="Varghese N."/>
            <person name="Submissions S."/>
        </authorList>
    </citation>
    <scope>NUCLEOTIDE SEQUENCE [LARGE SCALE GENOMIC DNA]</scope>
    <source>
        <strain evidence="5 6">Nl1</strain>
    </source>
</reference>
<dbReference type="CDD" id="cd24008">
    <property type="entry name" value="ASKHA_NBD_GLK"/>
    <property type="match status" value="1"/>
</dbReference>
<organism evidence="5 6">
    <name type="scientific">Nitrosospira multiformis</name>
    <dbReference type="NCBI Taxonomy" id="1231"/>
    <lineage>
        <taxon>Bacteria</taxon>
        <taxon>Pseudomonadati</taxon>
        <taxon>Pseudomonadota</taxon>
        <taxon>Betaproteobacteria</taxon>
        <taxon>Nitrosomonadales</taxon>
        <taxon>Nitrosomonadaceae</taxon>
        <taxon>Nitrosospira</taxon>
    </lineage>
</organism>
<dbReference type="Gene3D" id="3.30.420.40">
    <property type="match status" value="1"/>
</dbReference>
<keyword evidence="3" id="KW-0324">Glycolysis</keyword>
<dbReference type="Gene3D" id="3.40.367.20">
    <property type="match status" value="1"/>
</dbReference>
<dbReference type="SUPFAM" id="SSF53067">
    <property type="entry name" value="Actin-like ATPase domain"/>
    <property type="match status" value="1"/>
</dbReference>
<evidence type="ECO:0000256" key="4">
    <source>
        <dbReference type="RuleBase" id="RU004046"/>
    </source>
</evidence>
<gene>
    <name evidence="3" type="primary">glk</name>
    <name evidence="5" type="ORF">SAMN05216402_1487</name>
</gene>
<keyword evidence="3" id="KW-0067">ATP-binding</keyword>
<dbReference type="NCBIfam" id="NF001415">
    <property type="entry name" value="PRK00292.1-2"/>
    <property type="match status" value="1"/>
</dbReference>
<name>A0ABY0TBY7_9PROT</name>
<dbReference type="InterPro" id="IPR003836">
    <property type="entry name" value="Glucokinase"/>
</dbReference>
<comment type="subcellular location">
    <subcellularLocation>
        <location evidence="3">Cytoplasm</location>
    </subcellularLocation>
</comment>
<accession>A0ABY0TBY7</accession>
<dbReference type="RefSeq" id="WP_074631756.1">
    <property type="nucleotide sequence ID" value="NZ_FNKY01000001.1"/>
</dbReference>
<dbReference type="Pfam" id="PF02685">
    <property type="entry name" value="Glucokinase"/>
    <property type="match status" value="1"/>
</dbReference>
<dbReference type="PANTHER" id="PTHR47363:SF1">
    <property type="entry name" value="GLUCOKINASE"/>
    <property type="match status" value="1"/>
</dbReference>
<keyword evidence="6" id="KW-1185">Reference proteome</keyword>
<dbReference type="Proteomes" id="UP000183471">
    <property type="component" value="Unassembled WGS sequence"/>
</dbReference>
<feature type="binding site" evidence="3">
    <location>
        <begin position="8"/>
        <end position="13"/>
    </location>
    <ligand>
        <name>ATP</name>
        <dbReference type="ChEBI" id="CHEBI:30616"/>
    </ligand>
</feature>
<evidence type="ECO:0000313" key="5">
    <source>
        <dbReference type="EMBL" id="SDQ59884.1"/>
    </source>
</evidence>
<evidence type="ECO:0000256" key="3">
    <source>
        <dbReference type="HAMAP-Rule" id="MF_00524"/>
    </source>
</evidence>
<proteinExistence type="inferred from homology"/>
<keyword evidence="3" id="KW-0547">Nucleotide-binding</keyword>
<keyword evidence="3" id="KW-0963">Cytoplasm</keyword>
<protein>
    <recommendedName>
        <fullName evidence="3">Glucokinase</fullName>
        <ecNumber evidence="3">2.7.1.2</ecNumber>
    </recommendedName>
    <alternativeName>
        <fullName evidence="3">Glucose kinase</fullName>
    </alternativeName>
</protein>
<comment type="similarity">
    <text evidence="3 4">Belongs to the bacterial glucokinase family.</text>
</comment>
<dbReference type="InterPro" id="IPR043129">
    <property type="entry name" value="ATPase_NBD"/>
</dbReference>
<dbReference type="HAMAP" id="MF_00524">
    <property type="entry name" value="Glucokinase"/>
    <property type="match status" value="1"/>
</dbReference>
<keyword evidence="2 3" id="KW-0418">Kinase</keyword>
<evidence type="ECO:0000313" key="6">
    <source>
        <dbReference type="Proteomes" id="UP000183471"/>
    </source>
</evidence>
<comment type="caution">
    <text evidence="5">The sequence shown here is derived from an EMBL/GenBank/DDBJ whole genome shotgun (WGS) entry which is preliminary data.</text>
</comment>
<keyword evidence="1 3" id="KW-0808">Transferase</keyword>
<sequence>MNEYFVSADIGGTKVLLQAAEATGGCMQVRYERRYPSRDYPDFSDMLRDFLDGVAMAGVAGNPASACFAVAGPITQQRAVLTNLPWVMDSAVIEKEFSIPAVKLINDFKAVALSIQILSPSDLVTLQAGGTYDNEMGVVLGAGTGMGVAWLIWQGDRYIPLPSEAGHVDFAPTDELQDHLLQYLRKKFGHVSVERLLSGPGLTNIFEFLEFHHRNDSPELAQASLGDTDAARVADLAFNHKHPLAVKAMDLFIEIYGAYAGNLALSTLSRGGVYVAGGIAPKIIDKLEEGGFMKAFCDKGRFSALMSEIPVHVVMNPRAGLLGAAYEAQRMLLKND</sequence>
<evidence type="ECO:0000256" key="1">
    <source>
        <dbReference type="ARBA" id="ARBA00022679"/>
    </source>
</evidence>
<dbReference type="EC" id="2.7.1.2" evidence="3"/>